<protein>
    <submittedName>
        <fullName evidence="2">Uncharacterized protein</fullName>
    </submittedName>
</protein>
<proteinExistence type="predicted"/>
<feature type="compositionally biased region" description="Acidic residues" evidence="1">
    <location>
        <begin position="260"/>
        <end position="273"/>
    </location>
</feature>
<gene>
    <name evidence="2" type="ORF">BT63DRAFT_472405</name>
</gene>
<reference evidence="2" key="1">
    <citation type="journal article" date="2020" name="Stud. Mycol.">
        <title>101 Dothideomycetes genomes: a test case for predicting lifestyles and emergence of pathogens.</title>
        <authorList>
            <person name="Haridas S."/>
            <person name="Albert R."/>
            <person name="Binder M."/>
            <person name="Bloem J."/>
            <person name="Labutti K."/>
            <person name="Salamov A."/>
            <person name="Andreopoulos B."/>
            <person name="Baker S."/>
            <person name="Barry K."/>
            <person name="Bills G."/>
            <person name="Bluhm B."/>
            <person name="Cannon C."/>
            <person name="Castanera R."/>
            <person name="Culley D."/>
            <person name="Daum C."/>
            <person name="Ezra D."/>
            <person name="Gonzalez J."/>
            <person name="Henrissat B."/>
            <person name="Kuo A."/>
            <person name="Liang C."/>
            <person name="Lipzen A."/>
            <person name="Lutzoni F."/>
            <person name="Magnuson J."/>
            <person name="Mondo S."/>
            <person name="Nolan M."/>
            <person name="Ohm R."/>
            <person name="Pangilinan J."/>
            <person name="Park H.-J."/>
            <person name="Ramirez L."/>
            <person name="Alfaro M."/>
            <person name="Sun H."/>
            <person name="Tritt A."/>
            <person name="Yoshinaga Y."/>
            <person name="Zwiers L.-H."/>
            <person name="Turgeon B."/>
            <person name="Goodwin S."/>
            <person name="Spatafora J."/>
            <person name="Crous P."/>
            <person name="Grigoriev I."/>
        </authorList>
    </citation>
    <scope>NUCLEOTIDE SEQUENCE</scope>
    <source>
        <strain evidence="2">CBS 115976</strain>
    </source>
</reference>
<feature type="region of interest" description="Disordered" evidence="1">
    <location>
        <begin position="17"/>
        <end position="61"/>
    </location>
</feature>
<feature type="compositionally biased region" description="Acidic residues" evidence="1">
    <location>
        <begin position="220"/>
        <end position="253"/>
    </location>
</feature>
<evidence type="ECO:0000313" key="2">
    <source>
        <dbReference type="EMBL" id="KAF2667734.1"/>
    </source>
</evidence>
<name>A0A6A6UA10_9PEZI</name>
<keyword evidence="3" id="KW-1185">Reference proteome</keyword>
<accession>A0A6A6UA10</accession>
<feature type="compositionally biased region" description="Polar residues" evidence="1">
    <location>
        <begin position="318"/>
        <end position="331"/>
    </location>
</feature>
<evidence type="ECO:0000313" key="3">
    <source>
        <dbReference type="Proteomes" id="UP000799302"/>
    </source>
</evidence>
<evidence type="ECO:0000256" key="1">
    <source>
        <dbReference type="SAM" id="MobiDB-lite"/>
    </source>
</evidence>
<feature type="region of interest" description="Disordered" evidence="1">
    <location>
        <begin position="306"/>
        <end position="343"/>
    </location>
</feature>
<feature type="region of interest" description="Disordered" evidence="1">
    <location>
        <begin position="208"/>
        <end position="287"/>
    </location>
</feature>
<feature type="compositionally biased region" description="Low complexity" evidence="1">
    <location>
        <begin position="332"/>
        <end position="343"/>
    </location>
</feature>
<sequence>MSKRSFADIAEWSTNADNYRLRRDHHRRRQQYEERPLNPVSYRPVYQGRASSRGTGGEEQLAEWPTLSVHSEPYPALSANQHQQMTIWPRTSFAQASFTTAGAQQPLSSAYPPYLGSEPSTIFNSPYPTVQGPPFQQEISNIPQLEASLNESDTALLAALRYAIEIETDSEAELFNDSVNSNYSVNSLSDGSEDEPEDEDEAMLFNYSVGSSFDGSGNELENEAEVESEDIYEDEGRENTENDDSEDEAENESEDHSEGDADIESDDESEDDSSSGSSFHQFQEEPHQEWIQPASGFVIEHSGQQEVEDALSGEYDPSTWTPRVSPQNSVSQTTTPPQTTIPTQTCFQSQTANQTTHQPASNDTQLEGICDTIYAMQREQIEELQRQEGELEGQIFPAGSECTSEAEALNNAMLSELECIRGEIYDLQVDQHSCLKRKVAEILVHLNSHSANDSQFCVAATELADTHLEMRREMYNLRTSMLKHLKRLKTELHG</sequence>
<dbReference type="AlphaFoldDB" id="A0A6A6UA10"/>
<organism evidence="2 3">
    <name type="scientific">Microthyrium microscopicum</name>
    <dbReference type="NCBI Taxonomy" id="703497"/>
    <lineage>
        <taxon>Eukaryota</taxon>
        <taxon>Fungi</taxon>
        <taxon>Dikarya</taxon>
        <taxon>Ascomycota</taxon>
        <taxon>Pezizomycotina</taxon>
        <taxon>Dothideomycetes</taxon>
        <taxon>Dothideomycetes incertae sedis</taxon>
        <taxon>Microthyriales</taxon>
        <taxon>Microthyriaceae</taxon>
        <taxon>Microthyrium</taxon>
    </lineage>
</organism>
<dbReference type="EMBL" id="MU004237">
    <property type="protein sequence ID" value="KAF2667734.1"/>
    <property type="molecule type" value="Genomic_DNA"/>
</dbReference>
<dbReference type="Proteomes" id="UP000799302">
    <property type="component" value="Unassembled WGS sequence"/>
</dbReference>